<evidence type="ECO:0000256" key="7">
    <source>
        <dbReference type="ARBA" id="ARBA00022927"/>
    </source>
</evidence>
<evidence type="ECO:0000313" key="12">
    <source>
        <dbReference type="Proteomes" id="UP000695007"/>
    </source>
</evidence>
<dbReference type="GO" id="GO:0006621">
    <property type="term" value="P:protein retention in ER lumen"/>
    <property type="evidence" value="ECO:0007669"/>
    <property type="project" value="InterPro"/>
</dbReference>
<evidence type="ECO:0000256" key="8">
    <source>
        <dbReference type="ARBA" id="ARBA00022989"/>
    </source>
</evidence>
<comment type="similarity">
    <text evidence="2">Belongs to the ERD2 family.</text>
</comment>
<keyword evidence="12" id="KW-1185">Reference proteome</keyword>
<feature type="transmembrane region" description="Helical" evidence="11">
    <location>
        <begin position="181"/>
        <end position="201"/>
    </location>
</feature>
<dbReference type="GO" id="GO:0005789">
    <property type="term" value="C:endoplasmic reticulum membrane"/>
    <property type="evidence" value="ECO:0007669"/>
    <property type="project" value="UniProtKB-SubCell"/>
</dbReference>
<dbReference type="RefSeq" id="XP_011496832.1">
    <property type="nucleotide sequence ID" value="XM_011498530.1"/>
</dbReference>
<keyword evidence="7" id="KW-0653">Protein transport</keyword>
<dbReference type="InterPro" id="IPR000133">
    <property type="entry name" value="ER_ret_rcpt"/>
</dbReference>
<comment type="subcellular location">
    <subcellularLocation>
        <location evidence="1">Endoplasmic reticulum membrane</location>
        <topology evidence="1">Multi-pass membrane protein</topology>
    </subcellularLocation>
</comment>
<evidence type="ECO:0000256" key="4">
    <source>
        <dbReference type="ARBA" id="ARBA00022692"/>
    </source>
</evidence>
<accession>A0AAJ7DUG2</accession>
<dbReference type="Pfam" id="PF00810">
    <property type="entry name" value="ER_lumen_recept"/>
    <property type="match status" value="1"/>
</dbReference>
<reference evidence="13" key="1">
    <citation type="submission" date="2025-08" db="UniProtKB">
        <authorList>
            <consortium name="RefSeq"/>
        </authorList>
    </citation>
    <scope>IDENTIFICATION</scope>
</reference>
<dbReference type="AlphaFoldDB" id="A0AAJ7DUG2"/>
<keyword evidence="6" id="KW-0931">ER-Golgi transport</keyword>
<keyword evidence="3" id="KW-0813">Transport</keyword>
<dbReference type="GeneID" id="105361374"/>
<feature type="transmembrane region" description="Helical" evidence="11">
    <location>
        <begin position="150"/>
        <end position="169"/>
    </location>
</feature>
<organism evidence="12 13">
    <name type="scientific">Ceratosolen solmsi marchali</name>
    <dbReference type="NCBI Taxonomy" id="326594"/>
    <lineage>
        <taxon>Eukaryota</taxon>
        <taxon>Metazoa</taxon>
        <taxon>Ecdysozoa</taxon>
        <taxon>Arthropoda</taxon>
        <taxon>Hexapoda</taxon>
        <taxon>Insecta</taxon>
        <taxon>Pterygota</taxon>
        <taxon>Neoptera</taxon>
        <taxon>Endopterygota</taxon>
        <taxon>Hymenoptera</taxon>
        <taxon>Apocrita</taxon>
        <taxon>Proctotrupomorpha</taxon>
        <taxon>Chalcidoidea</taxon>
        <taxon>Agaonidae</taxon>
        <taxon>Agaoninae</taxon>
        <taxon>Ceratosolen</taxon>
    </lineage>
</organism>
<dbReference type="PROSITE" id="PS00951">
    <property type="entry name" value="ER_LUMEN_RECEPTOR_1"/>
    <property type="match status" value="1"/>
</dbReference>
<evidence type="ECO:0000256" key="1">
    <source>
        <dbReference type="ARBA" id="ARBA00004477"/>
    </source>
</evidence>
<evidence type="ECO:0000313" key="13">
    <source>
        <dbReference type="RefSeq" id="XP_011496832.1"/>
    </source>
</evidence>
<evidence type="ECO:0000256" key="6">
    <source>
        <dbReference type="ARBA" id="ARBA00022892"/>
    </source>
</evidence>
<evidence type="ECO:0000256" key="3">
    <source>
        <dbReference type="ARBA" id="ARBA00022448"/>
    </source>
</evidence>
<keyword evidence="5" id="KW-0256">Endoplasmic reticulum</keyword>
<evidence type="ECO:0000256" key="9">
    <source>
        <dbReference type="ARBA" id="ARBA00023136"/>
    </source>
</evidence>
<keyword evidence="9 11" id="KW-0472">Membrane</keyword>
<evidence type="ECO:0000256" key="5">
    <source>
        <dbReference type="ARBA" id="ARBA00022824"/>
    </source>
</evidence>
<feature type="transmembrane region" description="Helical" evidence="11">
    <location>
        <begin position="120"/>
        <end position="138"/>
    </location>
</feature>
<evidence type="ECO:0000256" key="11">
    <source>
        <dbReference type="SAM" id="Phobius"/>
    </source>
</evidence>
<dbReference type="PANTHER" id="PTHR10585">
    <property type="entry name" value="ER LUMEN PROTEIN RETAINING RECEPTOR"/>
    <property type="match status" value="1"/>
</dbReference>
<evidence type="ECO:0000256" key="2">
    <source>
        <dbReference type="ARBA" id="ARBA00010120"/>
    </source>
</evidence>
<dbReference type="Proteomes" id="UP000695007">
    <property type="component" value="Unplaced"/>
</dbReference>
<feature type="transmembrane region" description="Helical" evidence="11">
    <location>
        <begin position="63"/>
        <end position="84"/>
    </location>
</feature>
<sequence>MTILIFFGICTFLAAKSILLAKILWSQNCSGISGKTQVLYAIIFAARYLDIVMTYYRCTLSIFLLKIAFIVLTNCSVLSIYFLYNHTYQKEYDNFRIERLILPCIVLSLLANYSFKIDEVFWTFSIYLESVAIIPQMYFISQFKQIESIVFYYISALSMYKIFYLMDIVYRFYMNEYYDKISLAGCVVQIIFYCDFFANYVPMTNDTEIDEESGFSEEDKVDDKFKKIENVIVHVIDEKV</sequence>
<keyword evidence="10" id="KW-0675">Receptor</keyword>
<protein>
    <submittedName>
        <fullName evidence="13">ER lumen protein-retaining receptor-like</fullName>
    </submittedName>
</protein>
<evidence type="ECO:0000256" key="10">
    <source>
        <dbReference type="ARBA" id="ARBA00023170"/>
    </source>
</evidence>
<keyword evidence="4 11" id="KW-0812">Transmembrane</keyword>
<name>A0AAJ7DUG2_9HYME</name>
<dbReference type="GO" id="GO:0046923">
    <property type="term" value="F:ER retention sequence binding"/>
    <property type="evidence" value="ECO:0007669"/>
    <property type="project" value="InterPro"/>
</dbReference>
<keyword evidence="8 11" id="KW-1133">Transmembrane helix</keyword>
<dbReference type="GO" id="GO:0016192">
    <property type="term" value="P:vesicle-mediated transport"/>
    <property type="evidence" value="ECO:0007669"/>
    <property type="project" value="UniProtKB-KW"/>
</dbReference>
<dbReference type="KEGG" id="csol:105361374"/>
<gene>
    <name evidence="13" type="primary">LOC105361374</name>
</gene>
<dbReference type="GO" id="GO:0015031">
    <property type="term" value="P:protein transport"/>
    <property type="evidence" value="ECO:0007669"/>
    <property type="project" value="UniProtKB-KW"/>
</dbReference>
<proteinExistence type="inferred from homology"/>
<dbReference type="PRINTS" id="PR00660">
    <property type="entry name" value="ERLUMENR"/>
</dbReference>